<dbReference type="AlphaFoldDB" id="A0AAD5WKZ7"/>
<accession>A0AAD5WKZ7</accession>
<proteinExistence type="predicted"/>
<protein>
    <submittedName>
        <fullName evidence="1">Uncharacterized protein</fullName>
    </submittedName>
</protein>
<keyword evidence="2" id="KW-1185">Reference proteome</keyword>
<dbReference type="Proteomes" id="UP001196413">
    <property type="component" value="Unassembled WGS sequence"/>
</dbReference>
<dbReference type="Pfam" id="PF01359">
    <property type="entry name" value="Transposase_1"/>
    <property type="match status" value="1"/>
</dbReference>
<sequence>MRITLPKSLWTEGKLNSMAFLAQIIFRPPGWIDKELIFFKSQRPPHQGLSPDQKGTPTPQPRYVPKAMLIIFWDRSGPIHWDLLRAGQIPSTLSDIVSNWTVAIKQFNITAVVKSFCFKKMQSHTLPSKQRRS</sequence>
<dbReference type="EMBL" id="JAHQIW010007320">
    <property type="protein sequence ID" value="KAJ1373656.1"/>
    <property type="molecule type" value="Genomic_DNA"/>
</dbReference>
<name>A0AAD5WKZ7_PARTN</name>
<dbReference type="InterPro" id="IPR001888">
    <property type="entry name" value="Transposase_1"/>
</dbReference>
<gene>
    <name evidence="1" type="ORF">KIN20_036125</name>
</gene>
<organism evidence="1 2">
    <name type="scientific">Parelaphostrongylus tenuis</name>
    <name type="common">Meningeal worm</name>
    <dbReference type="NCBI Taxonomy" id="148309"/>
    <lineage>
        <taxon>Eukaryota</taxon>
        <taxon>Metazoa</taxon>
        <taxon>Ecdysozoa</taxon>
        <taxon>Nematoda</taxon>
        <taxon>Chromadorea</taxon>
        <taxon>Rhabditida</taxon>
        <taxon>Rhabditina</taxon>
        <taxon>Rhabditomorpha</taxon>
        <taxon>Strongyloidea</taxon>
        <taxon>Metastrongylidae</taxon>
        <taxon>Parelaphostrongylus</taxon>
    </lineage>
</organism>
<evidence type="ECO:0000313" key="1">
    <source>
        <dbReference type="EMBL" id="KAJ1373656.1"/>
    </source>
</evidence>
<reference evidence="1" key="1">
    <citation type="submission" date="2021-06" db="EMBL/GenBank/DDBJ databases">
        <title>Parelaphostrongylus tenuis whole genome reference sequence.</title>
        <authorList>
            <person name="Garwood T.J."/>
            <person name="Larsen P.A."/>
            <person name="Fountain-Jones N.M."/>
            <person name="Garbe J.R."/>
            <person name="Macchietto M.G."/>
            <person name="Kania S.A."/>
            <person name="Gerhold R.W."/>
            <person name="Richards J.E."/>
            <person name="Wolf T.M."/>
        </authorList>
    </citation>
    <scope>NUCLEOTIDE SEQUENCE</scope>
    <source>
        <strain evidence="1">MNPRO001-30</strain>
        <tissue evidence="1">Meninges</tissue>
    </source>
</reference>
<comment type="caution">
    <text evidence="1">The sequence shown here is derived from an EMBL/GenBank/DDBJ whole genome shotgun (WGS) entry which is preliminary data.</text>
</comment>
<evidence type="ECO:0000313" key="2">
    <source>
        <dbReference type="Proteomes" id="UP001196413"/>
    </source>
</evidence>